<dbReference type="Proteomes" id="UP001445076">
    <property type="component" value="Unassembled WGS sequence"/>
</dbReference>
<gene>
    <name evidence="5" type="ORF">OTU49_009308</name>
</gene>
<sequence length="111" mass="12162">MFVKAFIVAVFVSVVSAELPPSYNPPAPSYKHPAPSYGPPAPTGHPKYNFNYAVKDDPSGNDFGHQESRDGYNTQGNYYVLLPDGRLQRVSYTVNGDSGYVAQVEYEGKAQ</sequence>
<dbReference type="PROSITE" id="PS51155">
    <property type="entry name" value="CHIT_BIND_RR_2"/>
    <property type="match status" value="1"/>
</dbReference>
<organism evidence="5 6">
    <name type="scientific">Cherax quadricarinatus</name>
    <name type="common">Australian red claw crayfish</name>
    <dbReference type="NCBI Taxonomy" id="27406"/>
    <lineage>
        <taxon>Eukaryota</taxon>
        <taxon>Metazoa</taxon>
        <taxon>Ecdysozoa</taxon>
        <taxon>Arthropoda</taxon>
        <taxon>Crustacea</taxon>
        <taxon>Multicrustacea</taxon>
        <taxon>Malacostraca</taxon>
        <taxon>Eumalacostraca</taxon>
        <taxon>Eucarida</taxon>
        <taxon>Decapoda</taxon>
        <taxon>Pleocyemata</taxon>
        <taxon>Astacidea</taxon>
        <taxon>Parastacoidea</taxon>
        <taxon>Parastacidae</taxon>
        <taxon>Cherax</taxon>
    </lineage>
</organism>
<dbReference type="GO" id="GO:0005615">
    <property type="term" value="C:extracellular space"/>
    <property type="evidence" value="ECO:0007669"/>
    <property type="project" value="TreeGrafter"/>
</dbReference>
<evidence type="ECO:0000256" key="2">
    <source>
        <dbReference type="PROSITE-ProRule" id="PRU00497"/>
    </source>
</evidence>
<keyword evidence="1 2" id="KW-0193">Cuticle</keyword>
<name>A0AAW0WL74_CHEQU</name>
<dbReference type="PANTHER" id="PTHR12236:SF79">
    <property type="entry name" value="CUTICULAR PROTEIN 50CB-RELATED"/>
    <property type="match status" value="1"/>
</dbReference>
<dbReference type="PANTHER" id="PTHR12236">
    <property type="entry name" value="STRUCTURAL CONTITUENT OF CUTICLE"/>
    <property type="match status" value="1"/>
</dbReference>
<keyword evidence="4" id="KW-0732">Signal</keyword>
<dbReference type="InterPro" id="IPR000618">
    <property type="entry name" value="Insect_cuticle"/>
</dbReference>
<dbReference type="Pfam" id="PF00379">
    <property type="entry name" value="Chitin_bind_4"/>
    <property type="match status" value="1"/>
</dbReference>
<feature type="signal peptide" evidence="4">
    <location>
        <begin position="1"/>
        <end position="17"/>
    </location>
</feature>
<proteinExistence type="predicted"/>
<feature type="chain" id="PRO_5043441176" description="Cuticle protein" evidence="4">
    <location>
        <begin position="18"/>
        <end position="111"/>
    </location>
</feature>
<keyword evidence="6" id="KW-1185">Reference proteome</keyword>
<evidence type="ECO:0008006" key="7">
    <source>
        <dbReference type="Google" id="ProtNLM"/>
    </source>
</evidence>
<evidence type="ECO:0000256" key="4">
    <source>
        <dbReference type="SAM" id="SignalP"/>
    </source>
</evidence>
<dbReference type="GO" id="GO:0042302">
    <property type="term" value="F:structural constituent of cuticle"/>
    <property type="evidence" value="ECO:0007669"/>
    <property type="project" value="UniProtKB-UniRule"/>
</dbReference>
<evidence type="ECO:0000313" key="6">
    <source>
        <dbReference type="Proteomes" id="UP001445076"/>
    </source>
</evidence>
<protein>
    <recommendedName>
        <fullName evidence="7">Cuticle protein</fullName>
    </recommendedName>
</protein>
<feature type="region of interest" description="Disordered" evidence="3">
    <location>
        <begin position="23"/>
        <end position="49"/>
    </location>
</feature>
<dbReference type="InterPro" id="IPR051217">
    <property type="entry name" value="Insect_Cuticle_Struc_Prot"/>
</dbReference>
<dbReference type="GO" id="GO:0031012">
    <property type="term" value="C:extracellular matrix"/>
    <property type="evidence" value="ECO:0007669"/>
    <property type="project" value="TreeGrafter"/>
</dbReference>
<dbReference type="EMBL" id="JARKIK010000072">
    <property type="protein sequence ID" value="KAK8728448.1"/>
    <property type="molecule type" value="Genomic_DNA"/>
</dbReference>
<feature type="non-terminal residue" evidence="5">
    <location>
        <position position="111"/>
    </location>
</feature>
<comment type="caution">
    <text evidence="5">The sequence shown here is derived from an EMBL/GenBank/DDBJ whole genome shotgun (WGS) entry which is preliminary data.</text>
</comment>
<evidence type="ECO:0000256" key="1">
    <source>
        <dbReference type="ARBA" id="ARBA00022460"/>
    </source>
</evidence>
<evidence type="ECO:0000313" key="5">
    <source>
        <dbReference type="EMBL" id="KAK8728448.1"/>
    </source>
</evidence>
<dbReference type="AlphaFoldDB" id="A0AAW0WL74"/>
<accession>A0AAW0WL74</accession>
<reference evidence="5 6" key="1">
    <citation type="journal article" date="2024" name="BMC Genomics">
        <title>Genome assembly of redclaw crayfish (Cherax quadricarinatus) provides insights into its immune adaptation and hypoxia tolerance.</title>
        <authorList>
            <person name="Liu Z."/>
            <person name="Zheng J."/>
            <person name="Li H."/>
            <person name="Fang K."/>
            <person name="Wang S."/>
            <person name="He J."/>
            <person name="Zhou D."/>
            <person name="Weng S."/>
            <person name="Chi M."/>
            <person name="Gu Z."/>
            <person name="He J."/>
            <person name="Li F."/>
            <person name="Wang M."/>
        </authorList>
    </citation>
    <scope>NUCLEOTIDE SEQUENCE [LARGE SCALE GENOMIC DNA]</scope>
    <source>
        <strain evidence="5">ZL_2023a</strain>
    </source>
</reference>
<evidence type="ECO:0000256" key="3">
    <source>
        <dbReference type="SAM" id="MobiDB-lite"/>
    </source>
</evidence>